<dbReference type="AlphaFoldDB" id="A0AB73H586"/>
<dbReference type="EMBL" id="JACIIQ010000033">
    <property type="protein sequence ID" value="MBB5672738.1"/>
    <property type="molecule type" value="Genomic_DNA"/>
</dbReference>
<reference evidence="1" key="1">
    <citation type="submission" date="2020-08" db="EMBL/GenBank/DDBJ databases">
        <title>Studying the diversity of plant-associated saprophytic bacteria and their role in host health and plant-pathogen interactions.</title>
        <authorList>
            <person name="Potnis N."/>
        </authorList>
    </citation>
    <scope>NUCLEOTIDE SEQUENCE</scope>
    <source>
        <strain evidence="1">F21</strain>
    </source>
</reference>
<sequence>MLIIGRTGVCITVVGPGEVVELRPLVIARDLGHVVELSEQLDQTLRIVNSAPEGLASGDRVRIVASRAAPSGRT</sequence>
<protein>
    <submittedName>
        <fullName evidence="1">Uncharacterized protein</fullName>
    </submittedName>
</protein>
<dbReference type="Proteomes" id="UP000528595">
    <property type="component" value="Unassembled WGS sequence"/>
</dbReference>
<comment type="caution">
    <text evidence="1">The sequence shown here is derived from an EMBL/GenBank/DDBJ whole genome shotgun (WGS) entry which is preliminary data.</text>
</comment>
<organism evidence="1">
    <name type="scientific">Xanthomonas arboricola</name>
    <dbReference type="NCBI Taxonomy" id="56448"/>
    <lineage>
        <taxon>Bacteria</taxon>
        <taxon>Pseudomonadati</taxon>
        <taxon>Pseudomonadota</taxon>
        <taxon>Gammaproteobacteria</taxon>
        <taxon>Lysobacterales</taxon>
        <taxon>Lysobacteraceae</taxon>
        <taxon>Xanthomonas</taxon>
    </lineage>
</organism>
<evidence type="ECO:0000313" key="1">
    <source>
        <dbReference type="EMBL" id="MBB5672738.1"/>
    </source>
</evidence>
<accession>A0AB73H586</accession>
<proteinExistence type="predicted"/>
<gene>
    <name evidence="1" type="ORF">FHR65_004346</name>
</gene>
<name>A0AB73H586_9XANT</name>
<dbReference type="RefSeq" id="WP_041854959.1">
    <property type="nucleotide sequence ID" value="NZ_JACIIQ010000033.1"/>
</dbReference>